<keyword evidence="2" id="KW-1133">Transmembrane helix</keyword>
<evidence type="ECO:0000256" key="2">
    <source>
        <dbReference type="SAM" id="Phobius"/>
    </source>
</evidence>
<proteinExistence type="predicted"/>
<feature type="compositionally biased region" description="Polar residues" evidence="1">
    <location>
        <begin position="184"/>
        <end position="200"/>
    </location>
</feature>
<organism evidence="3 4">
    <name type="scientific">Phaeosphaeria nodorum (strain SN15 / ATCC MYA-4574 / FGSC 10173)</name>
    <name type="common">Glume blotch fungus</name>
    <name type="synonym">Parastagonospora nodorum</name>
    <dbReference type="NCBI Taxonomy" id="321614"/>
    <lineage>
        <taxon>Eukaryota</taxon>
        <taxon>Fungi</taxon>
        <taxon>Dikarya</taxon>
        <taxon>Ascomycota</taxon>
        <taxon>Pezizomycotina</taxon>
        <taxon>Dothideomycetes</taxon>
        <taxon>Pleosporomycetidae</taxon>
        <taxon>Pleosporales</taxon>
        <taxon>Pleosporineae</taxon>
        <taxon>Phaeosphaeriaceae</taxon>
        <taxon>Parastagonospora</taxon>
    </lineage>
</organism>
<dbReference type="AlphaFoldDB" id="A0A7U2IC72"/>
<feature type="region of interest" description="Disordered" evidence="1">
    <location>
        <begin position="156"/>
        <end position="175"/>
    </location>
</feature>
<dbReference type="Proteomes" id="UP000663193">
    <property type="component" value="Chromosome 22"/>
</dbReference>
<feature type="region of interest" description="Disordered" evidence="1">
    <location>
        <begin position="184"/>
        <end position="204"/>
    </location>
</feature>
<feature type="transmembrane region" description="Helical" evidence="2">
    <location>
        <begin position="465"/>
        <end position="487"/>
    </location>
</feature>
<feature type="region of interest" description="Disordered" evidence="1">
    <location>
        <begin position="254"/>
        <end position="311"/>
    </location>
</feature>
<dbReference type="EMBL" id="CP069044">
    <property type="protein sequence ID" value="QRD07113.1"/>
    <property type="molecule type" value="Genomic_DNA"/>
</dbReference>
<feature type="region of interest" description="Disordered" evidence="1">
    <location>
        <begin position="74"/>
        <end position="94"/>
    </location>
</feature>
<feature type="compositionally biased region" description="Polar residues" evidence="1">
    <location>
        <begin position="254"/>
        <end position="264"/>
    </location>
</feature>
<dbReference type="OMA" id="DIGHVEP"/>
<feature type="region of interest" description="Disordered" evidence="1">
    <location>
        <begin position="1"/>
        <end position="29"/>
    </location>
</feature>
<name>A0A7U2IC72_PHANO</name>
<accession>A0A7U2IC72</accession>
<keyword evidence="2" id="KW-0472">Membrane</keyword>
<dbReference type="VEuPathDB" id="FungiDB:JI435_123150"/>
<reference evidence="4" key="1">
    <citation type="journal article" date="2021" name="BMC Genomics">
        <title>Chromosome-level genome assembly and manually-curated proteome of model necrotroph Parastagonospora nodorum Sn15 reveals a genome-wide trove of candidate effector homologs, and redundancy of virulence-related functions within an accessory chromosome.</title>
        <authorList>
            <person name="Bertazzoni S."/>
            <person name="Jones D.A.B."/>
            <person name="Phan H.T."/>
            <person name="Tan K.-C."/>
            <person name="Hane J.K."/>
        </authorList>
    </citation>
    <scope>NUCLEOTIDE SEQUENCE [LARGE SCALE GENOMIC DNA]</scope>
    <source>
        <strain evidence="4">SN15 / ATCC MYA-4574 / FGSC 10173)</strain>
    </source>
</reference>
<evidence type="ECO:0000313" key="3">
    <source>
        <dbReference type="EMBL" id="QRD07113.1"/>
    </source>
</evidence>
<keyword evidence="2" id="KW-0812">Transmembrane</keyword>
<evidence type="ECO:0000256" key="1">
    <source>
        <dbReference type="SAM" id="MobiDB-lite"/>
    </source>
</evidence>
<feature type="transmembrane region" description="Helical" evidence="2">
    <location>
        <begin position="499"/>
        <end position="520"/>
    </location>
</feature>
<gene>
    <name evidence="3" type="ORF">JI435_123150</name>
</gene>
<evidence type="ECO:0000313" key="4">
    <source>
        <dbReference type="Proteomes" id="UP000663193"/>
    </source>
</evidence>
<protein>
    <submittedName>
        <fullName evidence="3">Uncharacterized protein</fullName>
    </submittedName>
</protein>
<sequence length="538" mass="57728">MPRQRPYGSTPQHGVYGGRASSIRSSPLPYYVEMPRRRQPSTNSGYFSRAELFGRASPTPLSFVPSSRALKRIEARRRNDYGMPNTETMSSPLPGMSDSIEHTPSVDLSAQGLHAARASTFNSPDVRESLNTEAASFKTLRNNFSDLPKDEWMQAGAPNKQMTGSGIGPGPTLKSQASFRFSSAVTNPEGKQSNGASKSVNDVRRVSPAEEALRLTLSTVDHSRPSALKSRGSVRASKLFKHQESMSTQLTTVVSPISDGNSSDIGHVEPSLPRESPPAILARAREREDAPQRGGELQADPTPDKSSNECVSSSVILNDRAISEDVDVGDNAANDSIALKSSDSSWLTYTPSIIDGHDSTSGIVATTDTSHRALVTQSLPAEETPVSSTRATFFELSQSNIPAAGHAPNFENESESAIPQELRLSSIMEVINQEPYSPAPPSMEFSLITELINQEPVVLHSASGLSFAAVSAITYGCVTIAAMRYALYNIGGSVRAVDLASEMVLAAMIGFIVCAILQFADGGQLRRLIDCVLRILGN</sequence>
<keyword evidence="4" id="KW-1185">Reference proteome</keyword>